<name>A0ABN8M5S7_9CNID</name>
<keyword evidence="3" id="KW-0175">Coiled coil</keyword>
<dbReference type="InterPro" id="IPR002164">
    <property type="entry name" value="NAP_family"/>
</dbReference>
<evidence type="ECO:0000256" key="2">
    <source>
        <dbReference type="RuleBase" id="RU003876"/>
    </source>
</evidence>
<accession>A0ABN8M5S7</accession>
<gene>
    <name evidence="5" type="ORF">PEVE_00019577</name>
</gene>
<feature type="non-terminal residue" evidence="5">
    <location>
        <position position="1"/>
    </location>
</feature>
<dbReference type="EMBL" id="CALNXI010000264">
    <property type="protein sequence ID" value="CAH3023515.1"/>
    <property type="molecule type" value="Genomic_DNA"/>
</dbReference>
<dbReference type="Proteomes" id="UP001159427">
    <property type="component" value="Unassembled WGS sequence"/>
</dbReference>
<feature type="compositionally biased region" description="Acidic residues" evidence="4">
    <location>
        <begin position="277"/>
        <end position="415"/>
    </location>
</feature>
<dbReference type="Gene3D" id="1.20.5.1500">
    <property type="match status" value="1"/>
</dbReference>
<feature type="region of interest" description="Disordered" evidence="4">
    <location>
        <begin position="274"/>
        <end position="415"/>
    </location>
</feature>
<evidence type="ECO:0000313" key="5">
    <source>
        <dbReference type="EMBL" id="CAH3023515.1"/>
    </source>
</evidence>
<sequence length="415" mass="48150">EIENKEKTAKTLLQYYLSADTSNRKEERGHLRTEESSKTWRELGGIAVYFIMSNPSVTPNKIRKVDAVDGAQNSHTDQHEILEEINAVQNQIDALNEQASEEILKVEQKYNRLRKPYFQQRTDLTRRIPHFWMTFINHPQLQVLIDEEDEEALQYMTFLEVEEFEDIKSGYRIKFGFTENPYFTNEVLYKEFILNENGDQSSLATPIKWKGGMDLTQRYSQQNMLKGRKRGHQEPQSFFCWFTEQEAGDELGEVIKDDIWPNPIQYFLGHSTSVLQEDNEEDEEDVDEDESEDQDDVVVVDEGEEDDEGDEEEGVEDDEEDEEEEEEEEVVVEEGEEEDLAEGDEGETPVVYEMDEEDEEPEDGDDEEGEPGEVLLEGEEEDDEEDEGVEQEEDEEDEGDEGDEVEPEEGDTPAN</sequence>
<evidence type="ECO:0000256" key="1">
    <source>
        <dbReference type="ARBA" id="ARBA00009947"/>
    </source>
</evidence>
<evidence type="ECO:0000313" key="6">
    <source>
        <dbReference type="Proteomes" id="UP001159427"/>
    </source>
</evidence>
<proteinExistence type="inferred from homology"/>
<evidence type="ECO:0000256" key="4">
    <source>
        <dbReference type="SAM" id="MobiDB-lite"/>
    </source>
</evidence>
<dbReference type="InterPro" id="IPR037231">
    <property type="entry name" value="NAP-like_sf"/>
</dbReference>
<comment type="similarity">
    <text evidence="1 2">Belongs to the nucleosome assembly protein (NAP) family.</text>
</comment>
<protein>
    <recommendedName>
        <fullName evidence="7">Protein SET</fullName>
    </recommendedName>
</protein>
<dbReference type="PANTHER" id="PTHR11875">
    <property type="entry name" value="TESTIS-SPECIFIC Y-ENCODED PROTEIN"/>
    <property type="match status" value="1"/>
</dbReference>
<organism evidence="5 6">
    <name type="scientific">Porites evermanni</name>
    <dbReference type="NCBI Taxonomy" id="104178"/>
    <lineage>
        <taxon>Eukaryota</taxon>
        <taxon>Metazoa</taxon>
        <taxon>Cnidaria</taxon>
        <taxon>Anthozoa</taxon>
        <taxon>Hexacorallia</taxon>
        <taxon>Scleractinia</taxon>
        <taxon>Fungiina</taxon>
        <taxon>Poritidae</taxon>
        <taxon>Porites</taxon>
    </lineage>
</organism>
<feature type="coiled-coil region" evidence="3">
    <location>
        <begin position="78"/>
        <end position="105"/>
    </location>
</feature>
<keyword evidence="6" id="KW-1185">Reference proteome</keyword>
<evidence type="ECO:0008006" key="7">
    <source>
        <dbReference type="Google" id="ProtNLM"/>
    </source>
</evidence>
<reference evidence="5 6" key="1">
    <citation type="submission" date="2022-05" db="EMBL/GenBank/DDBJ databases">
        <authorList>
            <consortium name="Genoscope - CEA"/>
            <person name="William W."/>
        </authorList>
    </citation>
    <scope>NUCLEOTIDE SEQUENCE [LARGE SCALE GENOMIC DNA]</scope>
</reference>
<dbReference type="Gene3D" id="3.30.1120.90">
    <property type="entry name" value="Nucleosome assembly protein"/>
    <property type="match status" value="1"/>
</dbReference>
<dbReference type="SUPFAM" id="SSF143113">
    <property type="entry name" value="NAP-like"/>
    <property type="match status" value="1"/>
</dbReference>
<evidence type="ECO:0000256" key="3">
    <source>
        <dbReference type="SAM" id="Coils"/>
    </source>
</evidence>
<comment type="caution">
    <text evidence="5">The sequence shown here is derived from an EMBL/GenBank/DDBJ whole genome shotgun (WGS) entry which is preliminary data.</text>
</comment>
<dbReference type="Pfam" id="PF00956">
    <property type="entry name" value="NAP"/>
    <property type="match status" value="1"/>
</dbReference>